<dbReference type="Proteomes" id="UP000700334">
    <property type="component" value="Unassembled WGS sequence"/>
</dbReference>
<keyword evidence="2" id="KW-1185">Reference proteome</keyword>
<proteinExistence type="predicted"/>
<organism evidence="1 2">
    <name type="scientific">Galemys pyrenaicus</name>
    <name type="common">Iberian desman</name>
    <name type="synonym">Pyrenean desman</name>
    <dbReference type="NCBI Taxonomy" id="202257"/>
    <lineage>
        <taxon>Eukaryota</taxon>
        <taxon>Metazoa</taxon>
        <taxon>Chordata</taxon>
        <taxon>Craniata</taxon>
        <taxon>Vertebrata</taxon>
        <taxon>Euteleostomi</taxon>
        <taxon>Mammalia</taxon>
        <taxon>Eutheria</taxon>
        <taxon>Laurasiatheria</taxon>
        <taxon>Eulipotyphla</taxon>
        <taxon>Talpidae</taxon>
        <taxon>Galemys</taxon>
    </lineage>
</organism>
<sequence length="97" mass="10630">VKSRVGIHSTCINCIIITGIKKYPLTGCKTESSQTIEKKQVPEFATRISEDLVTPASGTLGNQSGLSDKNLSTMKDIIPARAEEVRMSNQMMTKRCN</sequence>
<protein>
    <submittedName>
        <fullName evidence="1">Uncharacterized protein</fullName>
    </submittedName>
</protein>
<dbReference type="AlphaFoldDB" id="A0A8J6DSQ6"/>
<reference evidence="1" key="1">
    <citation type="journal article" date="2021" name="Evol. Appl.">
        <title>The genome of the Pyrenean desman and the effects of bottlenecks and inbreeding on the genomic landscape of an endangered species.</title>
        <authorList>
            <person name="Escoda L."/>
            <person name="Castresana J."/>
        </authorList>
    </citation>
    <scope>NUCLEOTIDE SEQUENCE</scope>
    <source>
        <strain evidence="1">IBE-C5619</strain>
    </source>
</reference>
<dbReference type="EMBL" id="JAGFMF010011632">
    <property type="protein sequence ID" value="KAG8518450.1"/>
    <property type="molecule type" value="Genomic_DNA"/>
</dbReference>
<gene>
    <name evidence="1" type="ORF">J0S82_000110</name>
</gene>
<name>A0A8J6DSQ6_GALPY</name>
<comment type="caution">
    <text evidence="1">The sequence shown here is derived from an EMBL/GenBank/DDBJ whole genome shotgun (WGS) entry which is preliminary data.</text>
</comment>
<evidence type="ECO:0000313" key="2">
    <source>
        <dbReference type="Proteomes" id="UP000700334"/>
    </source>
</evidence>
<accession>A0A8J6DSQ6</accession>
<evidence type="ECO:0000313" key="1">
    <source>
        <dbReference type="EMBL" id="KAG8518450.1"/>
    </source>
</evidence>
<feature type="non-terminal residue" evidence="1">
    <location>
        <position position="97"/>
    </location>
</feature>